<proteinExistence type="predicted"/>
<dbReference type="Pfam" id="PF13240">
    <property type="entry name" value="Zn_Ribbon_1"/>
    <property type="match status" value="1"/>
</dbReference>
<reference evidence="3 4" key="1">
    <citation type="submission" date="2018-06" db="EMBL/GenBank/DDBJ databases">
        <title>Genomic Encyclopedia of Archaeal and Bacterial Type Strains, Phase II (KMG-II): from individual species to whole genera.</title>
        <authorList>
            <person name="Goeker M."/>
        </authorList>
    </citation>
    <scope>NUCLEOTIDE SEQUENCE [LARGE SCALE GENOMIC DNA]</scope>
    <source>
        <strain evidence="3 4">ATCC BAA-1881</strain>
    </source>
</reference>
<dbReference type="AlphaFoldDB" id="A0A326TVL5"/>
<evidence type="ECO:0000313" key="3">
    <source>
        <dbReference type="EMBL" id="PZW20796.1"/>
    </source>
</evidence>
<evidence type="ECO:0000313" key="4">
    <source>
        <dbReference type="Proteomes" id="UP000248806"/>
    </source>
</evidence>
<evidence type="ECO:0000256" key="1">
    <source>
        <dbReference type="SAM" id="MobiDB-lite"/>
    </source>
</evidence>
<dbReference type="InterPro" id="IPR026870">
    <property type="entry name" value="Zinc_ribbon_dom"/>
</dbReference>
<feature type="region of interest" description="Disordered" evidence="1">
    <location>
        <begin position="28"/>
        <end position="85"/>
    </location>
</feature>
<feature type="domain" description="Zinc-ribbon" evidence="2">
    <location>
        <begin position="3"/>
        <end position="22"/>
    </location>
</feature>
<keyword evidence="4" id="KW-1185">Reference proteome</keyword>
<protein>
    <submittedName>
        <fullName evidence="3">Zinc ribbon protein</fullName>
    </submittedName>
</protein>
<accession>A0A326TVL5</accession>
<gene>
    <name evidence="3" type="ORF">EI42_05801</name>
</gene>
<dbReference type="RefSeq" id="WP_111326036.1">
    <property type="nucleotide sequence ID" value="NZ_BIFX01000001.1"/>
</dbReference>
<organism evidence="3 4">
    <name type="scientific">Thermosporothrix hazakensis</name>
    <dbReference type="NCBI Taxonomy" id="644383"/>
    <lineage>
        <taxon>Bacteria</taxon>
        <taxon>Bacillati</taxon>
        <taxon>Chloroflexota</taxon>
        <taxon>Ktedonobacteria</taxon>
        <taxon>Ktedonobacterales</taxon>
        <taxon>Thermosporotrichaceae</taxon>
        <taxon>Thermosporothrix</taxon>
    </lineage>
</organism>
<evidence type="ECO:0000259" key="2">
    <source>
        <dbReference type="Pfam" id="PF13240"/>
    </source>
</evidence>
<dbReference type="OrthoDB" id="161567at2"/>
<name>A0A326TVL5_THEHA</name>
<comment type="caution">
    <text evidence="3">The sequence shown here is derived from an EMBL/GenBank/DDBJ whole genome shotgun (WGS) entry which is preliminary data.</text>
</comment>
<sequence>MRCPFCGNVNQDTATVCPRCGRLLIQPHSPRPQMPVPPMPQSFAPPPPRQQAVPPEAPSVAARSAKRRLGTQRVEAPAPVRLPVQTPPVAPDPPAPFPPKTVGQLQALAQGALEYRVVDDTVAYGRKKVVRIAYAHCAQWQQVATLYKALRAYRSDAYDILVIQGVHPQEDRAYTYTNGQIEYNRNVRLGSDLISRYEIETGTGFESDALRIVLTEK</sequence>
<dbReference type="Proteomes" id="UP000248806">
    <property type="component" value="Unassembled WGS sequence"/>
</dbReference>
<dbReference type="EMBL" id="QKUF01000039">
    <property type="protein sequence ID" value="PZW20796.1"/>
    <property type="molecule type" value="Genomic_DNA"/>
</dbReference>
<feature type="compositionally biased region" description="Pro residues" evidence="1">
    <location>
        <begin position="29"/>
        <end position="49"/>
    </location>
</feature>